<evidence type="ECO:0000256" key="17">
    <source>
        <dbReference type="SAM" id="MobiDB-lite"/>
    </source>
</evidence>
<dbReference type="PANTHER" id="PTHR31736">
    <property type="match status" value="1"/>
</dbReference>
<evidence type="ECO:0000256" key="10">
    <source>
        <dbReference type="ARBA" id="ARBA00023295"/>
    </source>
</evidence>
<keyword evidence="20" id="KW-1185">Reference proteome</keyword>
<proteinExistence type="inferred from homology"/>
<protein>
    <recommendedName>
        <fullName evidence="14">galacturonan 1,4-alpha-galacturonidase</fullName>
        <ecNumber evidence="14">3.2.1.67</ecNumber>
    </recommendedName>
</protein>
<evidence type="ECO:0000256" key="1">
    <source>
        <dbReference type="ARBA" id="ARBA00004613"/>
    </source>
</evidence>
<keyword evidence="10 16" id="KW-0326">Glycosidase</keyword>
<sequence>MYFLVVIQLLAVLSSWPGSAFAAIVKRGSTCTVTPLSATPQPRRSIGTVHPAARDVDLDVTSPGTPEPVSPQWPAPGRYPRPAPSKGSHPPREPLAPAETVHERTDEELIDRSLDHRDMAATVDDTPQIVAAFKQCGKDGTIIFTEGTFNIRQVMNTTDLSNCEIEIHGKFVWSADNIAYWLRSTYGVTYAGRSTAWLFGGKNVSMRGFGKALFDGNGQVWIDQNRDQSNQNGRPISLTVWRGTNILIDGITWRQSQFWHTFVAHSQNVTMTNLDMNTTSNSRWSAVNTDGTDTWNSRDIFISNWTVTCGDDCISVKGNSTNVHVSNIVCHESGGMCIGSMGSNAGQPDYVDDVVFENVTLYHSSNAAWIKTYPGQGHVRNVTFRNIHCNDVNQPIYVTSCIYSGNNCDGSRLGISDVRWENITGTSRYNIAAGMHCSSQVPCTGFSFKDIDIKPKNGGTAKVMCSNIKNQADMGLKCDGACPGNWPQQLSGNR</sequence>
<organism evidence="19 20">
    <name type="scientific">Coniochaeta hoffmannii</name>
    <dbReference type="NCBI Taxonomy" id="91930"/>
    <lineage>
        <taxon>Eukaryota</taxon>
        <taxon>Fungi</taxon>
        <taxon>Dikarya</taxon>
        <taxon>Ascomycota</taxon>
        <taxon>Pezizomycotina</taxon>
        <taxon>Sordariomycetes</taxon>
        <taxon>Sordariomycetidae</taxon>
        <taxon>Coniochaetales</taxon>
        <taxon>Coniochaetaceae</taxon>
        <taxon>Coniochaeta</taxon>
    </lineage>
</organism>
<dbReference type="InterPro" id="IPR006626">
    <property type="entry name" value="PbH1"/>
</dbReference>
<evidence type="ECO:0000313" key="20">
    <source>
        <dbReference type="Proteomes" id="UP001174691"/>
    </source>
</evidence>
<keyword evidence="11" id="KW-0961">Cell wall biogenesis/degradation</keyword>
<name>A0AA38VJZ6_9PEZI</name>
<feature type="chain" id="PRO_5041459691" description="galacturonan 1,4-alpha-galacturonidase" evidence="18">
    <location>
        <begin position="23"/>
        <end position="494"/>
    </location>
</feature>
<evidence type="ECO:0000256" key="18">
    <source>
        <dbReference type="SAM" id="SignalP"/>
    </source>
</evidence>
<evidence type="ECO:0000256" key="4">
    <source>
        <dbReference type="ARBA" id="ARBA00022729"/>
    </source>
</evidence>
<dbReference type="EMBL" id="JANBVN010000162">
    <property type="protein sequence ID" value="KAJ9137358.1"/>
    <property type="molecule type" value="Genomic_DNA"/>
</dbReference>
<evidence type="ECO:0000256" key="6">
    <source>
        <dbReference type="ARBA" id="ARBA00022801"/>
    </source>
</evidence>
<evidence type="ECO:0000256" key="2">
    <source>
        <dbReference type="ARBA" id="ARBA00008834"/>
    </source>
</evidence>
<dbReference type="Pfam" id="PF00295">
    <property type="entry name" value="Glyco_hydro_28"/>
    <property type="match status" value="1"/>
</dbReference>
<evidence type="ECO:0000256" key="11">
    <source>
        <dbReference type="ARBA" id="ARBA00023316"/>
    </source>
</evidence>
<feature type="signal peptide" evidence="18">
    <location>
        <begin position="1"/>
        <end position="22"/>
    </location>
</feature>
<dbReference type="PANTHER" id="PTHR31736:SF12">
    <property type="entry name" value="EXO-POLYGALACTURONASE, PUTATIVE-RELATED"/>
    <property type="match status" value="1"/>
</dbReference>
<keyword evidence="5" id="KW-0677">Repeat</keyword>
<dbReference type="GO" id="GO:0045490">
    <property type="term" value="P:pectin catabolic process"/>
    <property type="evidence" value="ECO:0007669"/>
    <property type="project" value="UniProtKB-ARBA"/>
</dbReference>
<comment type="similarity">
    <text evidence="2 16">Belongs to the glycosyl hydrolase 28 family.</text>
</comment>
<evidence type="ECO:0000256" key="15">
    <source>
        <dbReference type="ARBA" id="ARBA00048766"/>
    </source>
</evidence>
<evidence type="ECO:0000256" key="12">
    <source>
        <dbReference type="ARBA" id="ARBA00023326"/>
    </source>
</evidence>
<dbReference type="Gene3D" id="2.160.20.10">
    <property type="entry name" value="Single-stranded right-handed beta-helix, Pectin lyase-like"/>
    <property type="match status" value="1"/>
</dbReference>
<evidence type="ECO:0000256" key="8">
    <source>
        <dbReference type="ARBA" id="ARBA00023180"/>
    </source>
</evidence>
<evidence type="ECO:0000256" key="13">
    <source>
        <dbReference type="ARBA" id="ARBA00037312"/>
    </source>
</evidence>
<keyword evidence="3" id="KW-0964">Secreted</keyword>
<comment type="function">
    <text evidence="13">Specific in hydrolyzing the terminal glycosidic bond of polygalacturonic acid and oligogalacturonates.</text>
</comment>
<dbReference type="InterPro" id="IPR000743">
    <property type="entry name" value="Glyco_hydro_28"/>
</dbReference>
<evidence type="ECO:0000256" key="7">
    <source>
        <dbReference type="ARBA" id="ARBA00023157"/>
    </source>
</evidence>
<feature type="compositionally biased region" description="Pro residues" evidence="17">
    <location>
        <begin position="65"/>
        <end position="83"/>
    </location>
</feature>
<dbReference type="InterPro" id="IPR011050">
    <property type="entry name" value="Pectin_lyase_fold/virulence"/>
</dbReference>
<dbReference type="Proteomes" id="UP001174691">
    <property type="component" value="Unassembled WGS sequence"/>
</dbReference>
<dbReference type="SMART" id="SM00710">
    <property type="entry name" value="PbH1"/>
    <property type="match status" value="5"/>
</dbReference>
<dbReference type="InterPro" id="IPR012334">
    <property type="entry name" value="Pectin_lyas_fold"/>
</dbReference>
<dbReference type="GO" id="GO:0004650">
    <property type="term" value="F:polygalacturonase activity"/>
    <property type="evidence" value="ECO:0007669"/>
    <property type="project" value="InterPro"/>
</dbReference>
<accession>A0AA38VJZ6</accession>
<comment type="catalytic activity">
    <reaction evidence="15">
        <text>[(1-&gt;4)-alpha-D-galacturonosyl](n) + H2O = alpha-D-galacturonate + [(1-&gt;4)-alpha-D-galacturonosyl](n-1)</text>
        <dbReference type="Rhea" id="RHEA:14117"/>
        <dbReference type="Rhea" id="RHEA-COMP:14570"/>
        <dbReference type="Rhea" id="RHEA-COMP:14572"/>
        <dbReference type="ChEBI" id="CHEBI:15377"/>
        <dbReference type="ChEBI" id="CHEBI:58658"/>
        <dbReference type="ChEBI" id="CHEBI:140523"/>
        <dbReference type="EC" id="3.2.1.67"/>
    </reaction>
</comment>
<keyword evidence="7" id="KW-1015">Disulfide bond</keyword>
<evidence type="ECO:0000256" key="16">
    <source>
        <dbReference type="RuleBase" id="RU361169"/>
    </source>
</evidence>
<dbReference type="GO" id="GO:0005576">
    <property type="term" value="C:extracellular region"/>
    <property type="evidence" value="ECO:0007669"/>
    <property type="project" value="UniProtKB-SubCell"/>
</dbReference>
<keyword evidence="8" id="KW-0325">Glycoprotein</keyword>
<evidence type="ECO:0000313" key="19">
    <source>
        <dbReference type="EMBL" id="KAJ9137358.1"/>
    </source>
</evidence>
<evidence type="ECO:0000256" key="14">
    <source>
        <dbReference type="ARBA" id="ARBA00038933"/>
    </source>
</evidence>
<evidence type="ECO:0000256" key="9">
    <source>
        <dbReference type="ARBA" id="ARBA00023277"/>
    </source>
</evidence>
<keyword evidence="4 18" id="KW-0732">Signal</keyword>
<dbReference type="GO" id="GO:0071555">
    <property type="term" value="P:cell wall organization"/>
    <property type="evidence" value="ECO:0007669"/>
    <property type="project" value="UniProtKB-KW"/>
</dbReference>
<keyword evidence="12" id="KW-0624">Polysaccharide degradation</keyword>
<gene>
    <name evidence="19" type="ORF">NKR19_g8274</name>
</gene>
<comment type="subcellular location">
    <subcellularLocation>
        <location evidence="1">Secreted</location>
    </subcellularLocation>
</comment>
<dbReference type="GO" id="GO:0047911">
    <property type="term" value="F:galacturan 1,4-alpha-galacturonidase activity"/>
    <property type="evidence" value="ECO:0007669"/>
    <property type="project" value="UniProtKB-EC"/>
</dbReference>
<dbReference type="EC" id="3.2.1.67" evidence="14"/>
<dbReference type="AlphaFoldDB" id="A0AA38VJZ6"/>
<keyword evidence="9" id="KW-0119">Carbohydrate metabolism</keyword>
<evidence type="ECO:0000256" key="3">
    <source>
        <dbReference type="ARBA" id="ARBA00022525"/>
    </source>
</evidence>
<keyword evidence="6 16" id="KW-0378">Hydrolase</keyword>
<comment type="caution">
    <text evidence="19">The sequence shown here is derived from an EMBL/GenBank/DDBJ whole genome shotgun (WGS) entry which is preliminary data.</text>
</comment>
<reference evidence="19" key="1">
    <citation type="submission" date="2022-07" db="EMBL/GenBank/DDBJ databases">
        <title>Fungi with potential for degradation of polypropylene.</title>
        <authorList>
            <person name="Gostincar C."/>
        </authorList>
    </citation>
    <scope>NUCLEOTIDE SEQUENCE</scope>
    <source>
        <strain evidence="19">EXF-13287</strain>
    </source>
</reference>
<evidence type="ECO:0000256" key="5">
    <source>
        <dbReference type="ARBA" id="ARBA00022737"/>
    </source>
</evidence>
<dbReference type="SUPFAM" id="SSF51126">
    <property type="entry name" value="Pectin lyase-like"/>
    <property type="match status" value="1"/>
</dbReference>
<feature type="region of interest" description="Disordered" evidence="17">
    <location>
        <begin position="36"/>
        <end position="105"/>
    </location>
</feature>